<keyword evidence="7" id="KW-1185">Reference proteome</keyword>
<evidence type="ECO:0000256" key="3">
    <source>
        <dbReference type="ARBA" id="ARBA00023159"/>
    </source>
</evidence>
<organism evidence="6 7">
    <name type="scientific">Herbaspirillum chlorophenolicum</name>
    <dbReference type="NCBI Taxonomy" id="211589"/>
    <lineage>
        <taxon>Bacteria</taxon>
        <taxon>Pseudomonadati</taxon>
        <taxon>Pseudomonadota</taxon>
        <taxon>Betaproteobacteria</taxon>
        <taxon>Burkholderiales</taxon>
        <taxon>Oxalobacteraceae</taxon>
        <taxon>Herbaspirillum</taxon>
    </lineage>
</organism>
<dbReference type="CDD" id="cd06124">
    <property type="entry name" value="cupin_NimR-like_N"/>
    <property type="match status" value="1"/>
</dbReference>
<feature type="domain" description="HTH araC/xylS-type" evidence="5">
    <location>
        <begin position="160"/>
        <end position="260"/>
    </location>
</feature>
<dbReference type="InterPro" id="IPR020449">
    <property type="entry name" value="Tscrpt_reg_AraC-type_HTH"/>
</dbReference>
<proteinExistence type="predicted"/>
<evidence type="ECO:0000256" key="2">
    <source>
        <dbReference type="ARBA" id="ARBA00023125"/>
    </source>
</evidence>
<dbReference type="Proteomes" id="UP001617427">
    <property type="component" value="Unassembled WGS sequence"/>
</dbReference>
<dbReference type="InterPro" id="IPR009057">
    <property type="entry name" value="Homeodomain-like_sf"/>
</dbReference>
<dbReference type="Gene3D" id="1.10.10.60">
    <property type="entry name" value="Homeodomain-like"/>
    <property type="match status" value="1"/>
</dbReference>
<dbReference type="SMART" id="SM00342">
    <property type="entry name" value="HTH_ARAC"/>
    <property type="match status" value="1"/>
</dbReference>
<dbReference type="PANTHER" id="PTHR11019:SF159">
    <property type="entry name" value="TRANSCRIPTIONAL REGULATOR-RELATED"/>
    <property type="match status" value="1"/>
</dbReference>
<keyword evidence="1" id="KW-0805">Transcription regulation</keyword>
<dbReference type="InterPro" id="IPR014710">
    <property type="entry name" value="RmlC-like_jellyroll"/>
</dbReference>
<keyword evidence="2" id="KW-0238">DNA-binding</keyword>
<keyword evidence="3" id="KW-0010">Activator</keyword>
<dbReference type="InterPro" id="IPR003313">
    <property type="entry name" value="AraC-bd"/>
</dbReference>
<dbReference type="PRINTS" id="PR00032">
    <property type="entry name" value="HTHARAC"/>
</dbReference>
<dbReference type="Pfam" id="PF02311">
    <property type="entry name" value="AraC_binding"/>
    <property type="match status" value="1"/>
</dbReference>
<dbReference type="InterPro" id="IPR018060">
    <property type="entry name" value="HTH_AraC"/>
</dbReference>
<keyword evidence="4" id="KW-0804">Transcription</keyword>
<dbReference type="InterPro" id="IPR011051">
    <property type="entry name" value="RmlC_Cupin_sf"/>
</dbReference>
<dbReference type="PANTHER" id="PTHR11019">
    <property type="entry name" value="HTH-TYPE TRANSCRIPTIONAL REGULATOR NIMR"/>
    <property type="match status" value="1"/>
</dbReference>
<accession>A0ABW8ESX8</accession>
<dbReference type="Gene3D" id="2.60.120.10">
    <property type="entry name" value="Jelly Rolls"/>
    <property type="match status" value="1"/>
</dbReference>
<evidence type="ECO:0000313" key="6">
    <source>
        <dbReference type="EMBL" id="MFJ3044561.1"/>
    </source>
</evidence>
<name>A0ABW8ESX8_9BURK</name>
<dbReference type="EMBL" id="JBIUZV010000001">
    <property type="protein sequence ID" value="MFJ3044561.1"/>
    <property type="molecule type" value="Genomic_DNA"/>
</dbReference>
<evidence type="ECO:0000259" key="5">
    <source>
        <dbReference type="PROSITE" id="PS01124"/>
    </source>
</evidence>
<evidence type="ECO:0000313" key="7">
    <source>
        <dbReference type="Proteomes" id="UP001617427"/>
    </source>
</evidence>
<dbReference type="PROSITE" id="PS01124">
    <property type="entry name" value="HTH_ARAC_FAMILY_2"/>
    <property type="match status" value="1"/>
</dbReference>
<protein>
    <submittedName>
        <fullName evidence="6">AraC family transcriptional regulator</fullName>
    </submittedName>
</protein>
<comment type="caution">
    <text evidence="6">The sequence shown here is derived from an EMBL/GenBank/DDBJ whole genome shotgun (WGS) entry which is preliminary data.</text>
</comment>
<evidence type="ECO:0000256" key="4">
    <source>
        <dbReference type="ARBA" id="ARBA00023163"/>
    </source>
</evidence>
<dbReference type="PROSITE" id="PS00041">
    <property type="entry name" value="HTH_ARAC_FAMILY_1"/>
    <property type="match status" value="1"/>
</dbReference>
<evidence type="ECO:0000256" key="1">
    <source>
        <dbReference type="ARBA" id="ARBA00023015"/>
    </source>
</evidence>
<dbReference type="InterPro" id="IPR018062">
    <property type="entry name" value="HTH_AraC-typ_CS"/>
</dbReference>
<sequence>MDHIWRNKYGAGYRRLPRPVVVRAYDYGDGYREIWHAHEQAQLLYATNGVLRVLTTEGSWLLPPTHAMWVAPGVDHELHAVGKVALRSGYFEPEVVPWVHSQCSLIEVSGLLHELLLGMLDEPLEYAPEGRSALIVPLLLRCLEQATQVRKSVLPLPQDRRLRQLCEQLMGAPHDDSSLDGWSDRIGVSARTLARLFRDETGMTFGQWRQHMRIAEAIYRLAQQEPVKQVAATLGYSSAAAFITMFRKVMGTTPQKYLRT</sequence>
<dbReference type="SUPFAM" id="SSF51182">
    <property type="entry name" value="RmlC-like cupins"/>
    <property type="match status" value="1"/>
</dbReference>
<dbReference type="SUPFAM" id="SSF46689">
    <property type="entry name" value="Homeodomain-like"/>
    <property type="match status" value="1"/>
</dbReference>
<dbReference type="Pfam" id="PF12833">
    <property type="entry name" value="HTH_18"/>
    <property type="match status" value="1"/>
</dbReference>
<dbReference type="RefSeq" id="WP_402698112.1">
    <property type="nucleotide sequence ID" value="NZ_JBIUZV010000001.1"/>
</dbReference>
<gene>
    <name evidence="6" type="ORF">ACIPEN_01905</name>
</gene>
<reference evidence="6 7" key="1">
    <citation type="submission" date="2024-10" db="EMBL/GenBank/DDBJ databases">
        <title>The Natural Products Discovery Center: Release of the First 8490 Sequenced Strains for Exploring Actinobacteria Biosynthetic Diversity.</title>
        <authorList>
            <person name="Kalkreuter E."/>
            <person name="Kautsar S.A."/>
            <person name="Yang D."/>
            <person name="Bader C.D."/>
            <person name="Teijaro C.N."/>
            <person name="Fluegel L."/>
            <person name="Davis C.M."/>
            <person name="Simpson J.R."/>
            <person name="Lauterbach L."/>
            <person name="Steele A.D."/>
            <person name="Gui C."/>
            <person name="Meng S."/>
            <person name="Li G."/>
            <person name="Viehrig K."/>
            <person name="Ye F."/>
            <person name="Su P."/>
            <person name="Kiefer A.F."/>
            <person name="Nichols A."/>
            <person name="Cepeda A.J."/>
            <person name="Yan W."/>
            <person name="Fan B."/>
            <person name="Jiang Y."/>
            <person name="Adhikari A."/>
            <person name="Zheng C.-J."/>
            <person name="Schuster L."/>
            <person name="Cowan T.M."/>
            <person name="Smanski M.J."/>
            <person name="Chevrette M.G."/>
            <person name="De Carvalho L.P.S."/>
            <person name="Shen B."/>
        </authorList>
    </citation>
    <scope>NUCLEOTIDE SEQUENCE [LARGE SCALE GENOMIC DNA]</scope>
    <source>
        <strain evidence="6 7">NPDC087045</strain>
    </source>
</reference>